<protein>
    <submittedName>
        <fullName evidence="3">Uncharacterized protein</fullName>
    </submittedName>
</protein>
<reference evidence="3" key="1">
    <citation type="submission" date="2020-05" db="EMBL/GenBank/DDBJ databases">
        <authorList>
            <person name="Chiriac C."/>
            <person name="Salcher M."/>
            <person name="Ghai R."/>
            <person name="Kavagutti S V."/>
        </authorList>
    </citation>
    <scope>NUCLEOTIDE SEQUENCE</scope>
</reference>
<dbReference type="EMBL" id="LR798421">
    <property type="protein sequence ID" value="CAB5230562.1"/>
    <property type="molecule type" value="Genomic_DNA"/>
</dbReference>
<proteinExistence type="predicted"/>
<sequence>MKLLLALLAGLALAAYIVALADGPNLFDILNNY</sequence>
<dbReference type="EMBL" id="LR796621">
    <property type="protein sequence ID" value="CAB4154596.1"/>
    <property type="molecule type" value="Genomic_DNA"/>
</dbReference>
<evidence type="ECO:0000313" key="1">
    <source>
        <dbReference type="EMBL" id="CAB4154596.1"/>
    </source>
</evidence>
<gene>
    <name evidence="3" type="ORF">UFOVP1232_32</name>
    <name evidence="4" type="ORF">UFOVP1572_29</name>
    <name evidence="1" type="ORF">UFOVP644_18</name>
    <name evidence="2" type="ORF">UFOVP958_12</name>
</gene>
<dbReference type="EMBL" id="LR797189">
    <property type="protein sequence ID" value="CAB4192498.1"/>
    <property type="molecule type" value="Genomic_DNA"/>
</dbReference>
<organism evidence="3">
    <name type="scientific">uncultured Caudovirales phage</name>
    <dbReference type="NCBI Taxonomy" id="2100421"/>
    <lineage>
        <taxon>Viruses</taxon>
        <taxon>Duplodnaviria</taxon>
        <taxon>Heunggongvirae</taxon>
        <taxon>Uroviricota</taxon>
        <taxon>Caudoviricetes</taxon>
        <taxon>Peduoviridae</taxon>
        <taxon>Maltschvirus</taxon>
        <taxon>Maltschvirus maltsch</taxon>
    </lineage>
</organism>
<evidence type="ECO:0000313" key="4">
    <source>
        <dbReference type="EMBL" id="CAB5230562.1"/>
    </source>
</evidence>
<evidence type="ECO:0000313" key="2">
    <source>
        <dbReference type="EMBL" id="CAB4173746.1"/>
    </source>
</evidence>
<accession>A0A6J5RFT4</accession>
<name>A0A6J5RFT4_9CAUD</name>
<dbReference type="EMBL" id="LR796908">
    <property type="protein sequence ID" value="CAB4173746.1"/>
    <property type="molecule type" value="Genomic_DNA"/>
</dbReference>
<evidence type="ECO:0000313" key="3">
    <source>
        <dbReference type="EMBL" id="CAB4192498.1"/>
    </source>
</evidence>